<reference evidence="1 2" key="1">
    <citation type="submission" date="2024-04" db="EMBL/GenBank/DDBJ databases">
        <title>Phyllosticta paracitricarpa is synonymous to the EU quarantine fungus P. citricarpa based on phylogenomic analyses.</title>
        <authorList>
            <consortium name="Lawrence Berkeley National Laboratory"/>
            <person name="Van ingen-buijs V.A."/>
            <person name="Van westerhoven A.C."/>
            <person name="Haridas S."/>
            <person name="Skiadas P."/>
            <person name="Martin F."/>
            <person name="Groenewald J.Z."/>
            <person name="Crous P.W."/>
            <person name="Seidl M.F."/>
        </authorList>
    </citation>
    <scope>NUCLEOTIDE SEQUENCE [LARGE SCALE GENOMIC DNA]</scope>
    <source>
        <strain evidence="1 2">CPC 17464</strain>
    </source>
</reference>
<sequence length="226" mass="25645">MLKSKIIQQPLLSAAITNEGAARTVADELQQVLVEWVTHVRRKLFTGTSPVEGGYVNLYLDDVTFMEDDGVTPQTRTLDRARFNYELDRVLWSHEYIAKFKDDEVFEDRIGRVVRADFVDVLGHYRIAVPILHILRASDSTDVTQRLALSVDKALSDAGYTTASLQTPDLEDEEDSDAALFNKVADALEEALPMWTAQVRFTLQNNADYALSHPKDPRPRSFQRLF</sequence>
<name>A0ABR1L8R3_9PEZI</name>
<keyword evidence="2" id="KW-1185">Reference proteome</keyword>
<proteinExistence type="predicted"/>
<organism evidence="1 2">
    <name type="scientific">Phyllosticta citribraziliensis</name>
    <dbReference type="NCBI Taxonomy" id="989973"/>
    <lineage>
        <taxon>Eukaryota</taxon>
        <taxon>Fungi</taxon>
        <taxon>Dikarya</taxon>
        <taxon>Ascomycota</taxon>
        <taxon>Pezizomycotina</taxon>
        <taxon>Dothideomycetes</taxon>
        <taxon>Dothideomycetes incertae sedis</taxon>
        <taxon>Botryosphaeriales</taxon>
        <taxon>Phyllostictaceae</taxon>
        <taxon>Phyllosticta</taxon>
    </lineage>
</organism>
<dbReference type="EMBL" id="JBBPEH010000012">
    <property type="protein sequence ID" value="KAK7531622.1"/>
    <property type="molecule type" value="Genomic_DNA"/>
</dbReference>
<dbReference type="Proteomes" id="UP001360953">
    <property type="component" value="Unassembled WGS sequence"/>
</dbReference>
<protein>
    <submittedName>
        <fullName evidence="1">Uncharacterized protein</fullName>
    </submittedName>
</protein>
<comment type="caution">
    <text evidence="1">The sequence shown here is derived from an EMBL/GenBank/DDBJ whole genome shotgun (WGS) entry which is preliminary data.</text>
</comment>
<evidence type="ECO:0000313" key="1">
    <source>
        <dbReference type="EMBL" id="KAK7531622.1"/>
    </source>
</evidence>
<gene>
    <name evidence="1" type="ORF">J3D65DRAFT_638220</name>
</gene>
<accession>A0ABR1L8R3</accession>
<evidence type="ECO:0000313" key="2">
    <source>
        <dbReference type="Proteomes" id="UP001360953"/>
    </source>
</evidence>
<dbReference type="RefSeq" id="XP_066651446.1">
    <property type="nucleotide sequence ID" value="XM_066801598.1"/>
</dbReference>
<dbReference type="GeneID" id="92034504"/>